<organism evidence="1 2">
    <name type="scientific">Penicillium daleae</name>
    <dbReference type="NCBI Taxonomy" id="63821"/>
    <lineage>
        <taxon>Eukaryota</taxon>
        <taxon>Fungi</taxon>
        <taxon>Dikarya</taxon>
        <taxon>Ascomycota</taxon>
        <taxon>Pezizomycotina</taxon>
        <taxon>Eurotiomycetes</taxon>
        <taxon>Eurotiomycetidae</taxon>
        <taxon>Eurotiales</taxon>
        <taxon>Aspergillaceae</taxon>
        <taxon>Penicillium</taxon>
    </lineage>
</organism>
<reference evidence="1" key="2">
    <citation type="journal article" date="2023" name="IMA Fungus">
        <title>Comparative genomic study of the Penicillium genus elucidates a diverse pangenome and 15 lateral gene transfer events.</title>
        <authorList>
            <person name="Petersen C."/>
            <person name="Sorensen T."/>
            <person name="Nielsen M.R."/>
            <person name="Sondergaard T.E."/>
            <person name="Sorensen J.L."/>
            <person name="Fitzpatrick D.A."/>
            <person name="Frisvad J.C."/>
            <person name="Nielsen K.L."/>
        </authorList>
    </citation>
    <scope>NUCLEOTIDE SEQUENCE</scope>
    <source>
        <strain evidence="1">IBT 16125</strain>
    </source>
</reference>
<reference evidence="1" key="1">
    <citation type="submission" date="2022-12" db="EMBL/GenBank/DDBJ databases">
        <authorList>
            <person name="Petersen C."/>
        </authorList>
    </citation>
    <scope>NUCLEOTIDE SEQUENCE</scope>
    <source>
        <strain evidence="1">IBT 16125</strain>
    </source>
</reference>
<comment type="caution">
    <text evidence="1">The sequence shown here is derived from an EMBL/GenBank/DDBJ whole genome shotgun (WGS) entry which is preliminary data.</text>
</comment>
<sequence length="114" mass="11312">MIVDILSLIYGMRAVHILTLGLVANWAAAAPAQNIALEKRQTIGVSNCWCCEIALQPHGNFYGAGTGCKAGVATCDPAHKLCCTAAVFLPFVACIGPAHSGGGGGNGGTGGGGG</sequence>
<evidence type="ECO:0000313" key="1">
    <source>
        <dbReference type="EMBL" id="KAJ5453419.1"/>
    </source>
</evidence>
<protein>
    <submittedName>
        <fullName evidence="1">Uncharacterized protein</fullName>
    </submittedName>
</protein>
<accession>A0AAD6C6F2</accession>
<dbReference type="AlphaFoldDB" id="A0AAD6C6F2"/>
<evidence type="ECO:0000313" key="2">
    <source>
        <dbReference type="Proteomes" id="UP001213681"/>
    </source>
</evidence>
<dbReference type="Proteomes" id="UP001213681">
    <property type="component" value="Unassembled WGS sequence"/>
</dbReference>
<proteinExistence type="predicted"/>
<dbReference type="RefSeq" id="XP_056766375.1">
    <property type="nucleotide sequence ID" value="XM_056907757.1"/>
</dbReference>
<name>A0AAD6C6F2_9EURO</name>
<keyword evidence="2" id="KW-1185">Reference proteome</keyword>
<gene>
    <name evidence="1" type="ORF">N7458_004375</name>
</gene>
<dbReference type="GeneID" id="81598000"/>
<dbReference type="EMBL" id="JAPVEA010000005">
    <property type="protein sequence ID" value="KAJ5453419.1"/>
    <property type="molecule type" value="Genomic_DNA"/>
</dbReference>